<gene>
    <name evidence="2" type="ORF">BYL167_LOCUS31828</name>
</gene>
<protein>
    <submittedName>
        <fullName evidence="2">Uncharacterized protein</fullName>
    </submittedName>
</protein>
<proteinExistence type="predicted"/>
<organism evidence="2 3">
    <name type="scientific">Rotaria magnacalcarata</name>
    <dbReference type="NCBI Taxonomy" id="392030"/>
    <lineage>
        <taxon>Eukaryota</taxon>
        <taxon>Metazoa</taxon>
        <taxon>Spiralia</taxon>
        <taxon>Gnathifera</taxon>
        <taxon>Rotifera</taxon>
        <taxon>Eurotatoria</taxon>
        <taxon>Bdelloidea</taxon>
        <taxon>Philodinida</taxon>
        <taxon>Philodinidae</taxon>
        <taxon>Rotaria</taxon>
    </lineage>
</organism>
<evidence type="ECO:0000313" key="2">
    <source>
        <dbReference type="EMBL" id="CAF4407365.1"/>
    </source>
</evidence>
<name>A0A8S2VXR6_9BILA</name>
<dbReference type="EMBL" id="CAJOBH010057113">
    <property type="protein sequence ID" value="CAF4407365.1"/>
    <property type="molecule type" value="Genomic_DNA"/>
</dbReference>
<dbReference type="Proteomes" id="UP000681967">
    <property type="component" value="Unassembled WGS sequence"/>
</dbReference>
<evidence type="ECO:0000256" key="1">
    <source>
        <dbReference type="SAM" id="MobiDB-lite"/>
    </source>
</evidence>
<comment type="caution">
    <text evidence="2">The sequence shown here is derived from an EMBL/GenBank/DDBJ whole genome shotgun (WGS) entry which is preliminary data.</text>
</comment>
<evidence type="ECO:0000313" key="3">
    <source>
        <dbReference type="Proteomes" id="UP000681967"/>
    </source>
</evidence>
<dbReference type="AlphaFoldDB" id="A0A8S2VXR6"/>
<feature type="non-terminal residue" evidence="2">
    <location>
        <position position="1"/>
    </location>
</feature>
<sequence length="133" mass="14373">THIMEGSAKMLVLAVGEHSQTGMIFKLLGATKEDDEEKTVKNKKENANGLVDGEANERLVAPESIAGAQGNNHEATELLNVEIAKEKDTAGDDDSGGFKVKERSILQAKLTKLAIQIGYAELRDETFGLNLYS</sequence>
<accession>A0A8S2VXR6</accession>
<dbReference type="Gene3D" id="1.20.1110.10">
    <property type="entry name" value="Calcium-transporting ATPase, transmembrane domain"/>
    <property type="match status" value="1"/>
</dbReference>
<reference evidence="2" key="1">
    <citation type="submission" date="2021-02" db="EMBL/GenBank/DDBJ databases">
        <authorList>
            <person name="Nowell W R."/>
        </authorList>
    </citation>
    <scope>NUCLEOTIDE SEQUENCE</scope>
</reference>
<feature type="region of interest" description="Disordered" evidence="1">
    <location>
        <begin position="36"/>
        <end position="55"/>
    </location>
</feature>